<gene>
    <name evidence="2" type="ORF">AAM4_1939</name>
</gene>
<evidence type="ECO:0000256" key="1">
    <source>
        <dbReference type="SAM" id="SignalP"/>
    </source>
</evidence>
<feature type="signal peptide" evidence="1">
    <location>
        <begin position="1"/>
        <end position="30"/>
    </location>
</feature>
<evidence type="ECO:0008006" key="3">
    <source>
        <dbReference type="Google" id="ProtNLM"/>
    </source>
</evidence>
<keyword evidence="1" id="KW-0732">Signal</keyword>
<feature type="chain" id="PRO_5039617467" description="Prokaryotic membrane lipoprotein lipid attachment site profile" evidence="1">
    <location>
        <begin position="31"/>
        <end position="235"/>
    </location>
</feature>
<accession>A0A1L7RCX5</accession>
<proteinExistence type="predicted"/>
<evidence type="ECO:0000313" key="2">
    <source>
        <dbReference type="EMBL" id="CED91771.1"/>
    </source>
</evidence>
<dbReference type="EMBL" id="LK995522">
    <property type="protein sequence ID" value="CED91771.1"/>
    <property type="molecule type" value="Genomic_DNA"/>
</dbReference>
<organism evidence="2">
    <name type="scientific">Actinomyces succiniciruminis</name>
    <dbReference type="NCBI Taxonomy" id="1522002"/>
    <lineage>
        <taxon>Bacteria</taxon>
        <taxon>Bacillati</taxon>
        <taxon>Actinomycetota</taxon>
        <taxon>Actinomycetes</taxon>
        <taxon>Actinomycetales</taxon>
        <taxon>Actinomycetaceae</taxon>
        <taxon>Actinomyces</taxon>
    </lineage>
</organism>
<reference evidence="2" key="1">
    <citation type="submission" date="2014-07" db="EMBL/GenBank/DDBJ databases">
        <authorList>
            <person name="Zhang J.E."/>
            <person name="Yang H."/>
            <person name="Guo J."/>
            <person name="Deng Z."/>
            <person name="Luo H."/>
            <person name="Luo M."/>
            <person name="Zhao B."/>
        </authorList>
    </citation>
    <scope>NUCLEOTIDE SEQUENCE</scope>
    <source>
        <strain evidence="2">AM4</strain>
    </source>
</reference>
<sequence length="235" mass="25077">MQSQVPTTSRPHHRLAAGLLALLLACAPLAACSSGSDDNPLNIPTYDPEAAASAEASESAAAAEASASAAASAEAAGIVTAESLSTERHVITSIPEDLDEQQTEILKAFANYDEVTWNIWFTRTGIEDAQPLMTAEAYERLKNNVDQTVAGHTDGAVRVAVTSVYLTSPYDSPPKATVQVCDDQTDLVDYDADGNDISDPGTLQVRYEIIITMVYEDGTWKEAAEEYLSTNECTV</sequence>
<protein>
    <recommendedName>
        <fullName evidence="3">Prokaryotic membrane lipoprotein lipid attachment site profile</fullName>
    </recommendedName>
</protein>
<dbReference type="AlphaFoldDB" id="A0A1L7RCX5"/>
<name>A0A1L7RCX5_9ACTO</name>
<dbReference type="RefSeq" id="WP_210580768.1">
    <property type="nucleotide sequence ID" value="NZ_LK995522.1"/>
</dbReference>